<evidence type="ECO:0000313" key="1">
    <source>
        <dbReference type="EMBL" id="MEU8137327.1"/>
    </source>
</evidence>
<accession>A0ABV3DNJ1</accession>
<proteinExistence type="predicted"/>
<evidence type="ECO:0000313" key="2">
    <source>
        <dbReference type="Proteomes" id="UP001551482"/>
    </source>
</evidence>
<comment type="caution">
    <text evidence="1">The sequence shown here is derived from an EMBL/GenBank/DDBJ whole genome shotgun (WGS) entry which is preliminary data.</text>
</comment>
<evidence type="ECO:0008006" key="3">
    <source>
        <dbReference type="Google" id="ProtNLM"/>
    </source>
</evidence>
<organism evidence="1 2">
    <name type="scientific">Streptodolium elevatio</name>
    <dbReference type="NCBI Taxonomy" id="3157996"/>
    <lineage>
        <taxon>Bacteria</taxon>
        <taxon>Bacillati</taxon>
        <taxon>Actinomycetota</taxon>
        <taxon>Actinomycetes</taxon>
        <taxon>Kitasatosporales</taxon>
        <taxon>Streptomycetaceae</taxon>
        <taxon>Streptodolium</taxon>
    </lineage>
</organism>
<gene>
    <name evidence="1" type="ORF">AB0C36_27915</name>
</gene>
<dbReference type="RefSeq" id="WP_358359064.1">
    <property type="nucleotide sequence ID" value="NZ_JBEZFP010000085.1"/>
</dbReference>
<sequence>MERREWVACEDVLLFVNAAVTSTGQREFRDSEQAQHMSLAFLHEYMLGNYRELYAAALALEINDHNAALVVRNLLLTSRDLAPAVRRREGALIARRLELMAPQRVYRLFRELARLGVNNRRTRAIMRDWIAQRPDPALDAVKYRAGVKAAARHAHLPVPGETGTLLFVPLRRIKAFGTPLFETWRQAHYTQRALYDLPYTVAEGFAARHRVARPEFLRGIAPRLTRLERLRLQDSGERLNVDEVRADLTAMPLTRLASYVLSLTREARARRHDELHAALAAAATRVVGRAAGTWGHVVAVLDDSFSSFGSTAKRQRPLAVALACHYLLKVLAGTYTGLWTSGARDPLMVRPTGPTPLGDRLIDALELRPERLVVVSDGWDNAPPGLAAEVLRVWRARLDPAGATSVVHLNPVYDADDFGVKRLAESVPTVGVRDAGDVPTLVELARFAEGRVDFAELDDYLAARRQRFLAEGKAL</sequence>
<name>A0ABV3DNJ1_9ACTN</name>
<keyword evidence="2" id="KW-1185">Reference proteome</keyword>
<reference evidence="1 2" key="1">
    <citation type="submission" date="2024-06" db="EMBL/GenBank/DDBJ databases">
        <title>The Natural Products Discovery Center: Release of the First 8490 Sequenced Strains for Exploring Actinobacteria Biosynthetic Diversity.</title>
        <authorList>
            <person name="Kalkreuter E."/>
            <person name="Kautsar S.A."/>
            <person name="Yang D."/>
            <person name="Bader C.D."/>
            <person name="Teijaro C.N."/>
            <person name="Fluegel L."/>
            <person name="Davis C.M."/>
            <person name="Simpson J.R."/>
            <person name="Lauterbach L."/>
            <person name="Steele A.D."/>
            <person name="Gui C."/>
            <person name="Meng S."/>
            <person name="Li G."/>
            <person name="Viehrig K."/>
            <person name="Ye F."/>
            <person name="Su P."/>
            <person name="Kiefer A.F."/>
            <person name="Nichols A."/>
            <person name="Cepeda A.J."/>
            <person name="Yan W."/>
            <person name="Fan B."/>
            <person name="Jiang Y."/>
            <person name="Adhikari A."/>
            <person name="Zheng C.-J."/>
            <person name="Schuster L."/>
            <person name="Cowan T.M."/>
            <person name="Smanski M.J."/>
            <person name="Chevrette M.G."/>
            <person name="De Carvalho L.P.S."/>
            <person name="Shen B."/>
        </authorList>
    </citation>
    <scope>NUCLEOTIDE SEQUENCE [LARGE SCALE GENOMIC DNA]</scope>
    <source>
        <strain evidence="1 2">NPDC048946</strain>
    </source>
</reference>
<protein>
    <recommendedName>
        <fullName evidence="3">TROVE domain-containing protein</fullName>
    </recommendedName>
</protein>
<dbReference type="EMBL" id="JBEZFP010000085">
    <property type="protein sequence ID" value="MEU8137327.1"/>
    <property type="molecule type" value="Genomic_DNA"/>
</dbReference>
<dbReference type="Proteomes" id="UP001551482">
    <property type="component" value="Unassembled WGS sequence"/>
</dbReference>